<evidence type="ECO:0000256" key="4">
    <source>
        <dbReference type="ARBA" id="ARBA00022989"/>
    </source>
</evidence>
<dbReference type="InParanoid" id="A0A316YV63"/>
<reference evidence="7 8" key="1">
    <citation type="journal article" date="2018" name="Mol. Biol. Evol.">
        <title>Broad Genomic Sampling Reveals a Smut Pathogenic Ancestry of the Fungal Clade Ustilaginomycotina.</title>
        <authorList>
            <person name="Kijpornyongpan T."/>
            <person name="Mondo S.J."/>
            <person name="Barry K."/>
            <person name="Sandor L."/>
            <person name="Lee J."/>
            <person name="Lipzen A."/>
            <person name="Pangilinan J."/>
            <person name="LaButti K."/>
            <person name="Hainaut M."/>
            <person name="Henrissat B."/>
            <person name="Grigoriev I.V."/>
            <person name="Spatafora J.W."/>
            <person name="Aime M.C."/>
        </authorList>
    </citation>
    <scope>NUCLEOTIDE SEQUENCE [LARGE SCALE GENOMIC DNA]</scope>
    <source>
        <strain evidence="7 8">MCA 4198</strain>
    </source>
</reference>
<organism evidence="7 8">
    <name type="scientific">Acaromyces ingoldii</name>
    <dbReference type="NCBI Taxonomy" id="215250"/>
    <lineage>
        <taxon>Eukaryota</taxon>
        <taxon>Fungi</taxon>
        <taxon>Dikarya</taxon>
        <taxon>Basidiomycota</taxon>
        <taxon>Ustilaginomycotina</taxon>
        <taxon>Exobasidiomycetes</taxon>
        <taxon>Exobasidiales</taxon>
        <taxon>Cryptobasidiaceae</taxon>
        <taxon>Acaromyces</taxon>
    </lineage>
</organism>
<dbReference type="InterPro" id="IPR051645">
    <property type="entry name" value="PER33/POM33_regulator"/>
</dbReference>
<proteinExistence type="inferred from homology"/>
<feature type="transmembrane region" description="Helical" evidence="6">
    <location>
        <begin position="175"/>
        <end position="197"/>
    </location>
</feature>
<keyword evidence="8" id="KW-1185">Reference proteome</keyword>
<dbReference type="GO" id="GO:0016020">
    <property type="term" value="C:membrane"/>
    <property type="evidence" value="ECO:0007669"/>
    <property type="project" value="UniProtKB-SubCell"/>
</dbReference>
<keyword evidence="4 6" id="KW-1133">Transmembrane helix</keyword>
<dbReference type="Proteomes" id="UP000245768">
    <property type="component" value="Unassembled WGS sequence"/>
</dbReference>
<comment type="subcellular location">
    <subcellularLocation>
        <location evidence="1">Membrane</location>
        <topology evidence="1">Multi-pass membrane protein</topology>
    </subcellularLocation>
</comment>
<dbReference type="OrthoDB" id="5581259at2759"/>
<evidence type="ECO:0000256" key="5">
    <source>
        <dbReference type="ARBA" id="ARBA00023136"/>
    </source>
</evidence>
<dbReference type="GO" id="GO:0061024">
    <property type="term" value="P:membrane organization"/>
    <property type="evidence" value="ECO:0007669"/>
    <property type="project" value="TreeGrafter"/>
</dbReference>
<keyword evidence="3 6" id="KW-0812">Transmembrane</keyword>
<protein>
    <recommendedName>
        <fullName evidence="9">Endoplasmic reticulum protein</fullName>
    </recommendedName>
</protein>
<dbReference type="Pfam" id="PF03661">
    <property type="entry name" value="TMEM33_Pom33"/>
    <property type="match status" value="1"/>
</dbReference>
<evidence type="ECO:0000313" key="7">
    <source>
        <dbReference type="EMBL" id="PWN93307.1"/>
    </source>
</evidence>
<dbReference type="GO" id="GO:0005783">
    <property type="term" value="C:endoplasmic reticulum"/>
    <property type="evidence" value="ECO:0007669"/>
    <property type="project" value="TreeGrafter"/>
</dbReference>
<evidence type="ECO:0000313" key="8">
    <source>
        <dbReference type="Proteomes" id="UP000245768"/>
    </source>
</evidence>
<evidence type="ECO:0000256" key="3">
    <source>
        <dbReference type="ARBA" id="ARBA00022692"/>
    </source>
</evidence>
<gene>
    <name evidence="7" type="ORF">FA10DRAFT_263971</name>
</gene>
<feature type="transmembrane region" description="Helical" evidence="6">
    <location>
        <begin position="83"/>
        <end position="104"/>
    </location>
</feature>
<keyword evidence="5 6" id="KW-0472">Membrane</keyword>
<dbReference type="AlphaFoldDB" id="A0A316YV63"/>
<dbReference type="PANTHER" id="PTHR12703">
    <property type="entry name" value="TRANSMEMBRANE PROTEIN 33"/>
    <property type="match status" value="1"/>
</dbReference>
<evidence type="ECO:0000256" key="2">
    <source>
        <dbReference type="ARBA" id="ARBA00007322"/>
    </source>
</evidence>
<dbReference type="GeneID" id="37042370"/>
<evidence type="ECO:0000256" key="6">
    <source>
        <dbReference type="SAM" id="Phobius"/>
    </source>
</evidence>
<dbReference type="PANTHER" id="PTHR12703:SF4">
    <property type="entry name" value="TRANSMEMBRANE PROTEIN 33"/>
    <property type="match status" value="1"/>
</dbReference>
<feature type="transmembrane region" description="Helical" evidence="6">
    <location>
        <begin position="40"/>
        <end position="62"/>
    </location>
</feature>
<dbReference type="GO" id="GO:0071786">
    <property type="term" value="P:endoplasmic reticulum tubular network organization"/>
    <property type="evidence" value="ECO:0007669"/>
    <property type="project" value="TreeGrafter"/>
</dbReference>
<comment type="similarity">
    <text evidence="2">Belongs to the PER33/POM33 family.</text>
</comment>
<feature type="transmembrane region" description="Helical" evidence="6">
    <location>
        <begin position="12"/>
        <end position="34"/>
    </location>
</feature>
<dbReference type="RefSeq" id="XP_025380505.1">
    <property type="nucleotide sequence ID" value="XM_025520454.1"/>
</dbReference>
<dbReference type="InterPro" id="IPR005344">
    <property type="entry name" value="TMEM33/Pom33"/>
</dbReference>
<dbReference type="STRING" id="215250.A0A316YV63"/>
<evidence type="ECO:0000256" key="1">
    <source>
        <dbReference type="ARBA" id="ARBA00004141"/>
    </source>
</evidence>
<evidence type="ECO:0008006" key="9">
    <source>
        <dbReference type="Google" id="ProtNLM"/>
    </source>
</evidence>
<dbReference type="EMBL" id="KZ819634">
    <property type="protein sequence ID" value="PWN93307.1"/>
    <property type="molecule type" value="Genomic_DNA"/>
</dbReference>
<accession>A0A316YV63</accession>
<name>A0A316YV63_9BASI</name>
<sequence length="282" mass="31002">MPRPVASTPHLVWAAGHFLVFFSGIRFLLGLFTLNTPNLGHWYTIAYLGAIVSYGVVCYKSFGIPQLNKAYVQRALFDENVQYLVFALYWWFNKPIFITLVPYVTFSLFHVLTFTRTTVIPMIFPSSSSSQPKPEGAASAPPQPAPARAAKFIQTWVKANYDPAMRFVAYAEVAVFARVLFGALLLRNSLLAPLFYAHFLRLRFYMSSFTRGAFQHVGSILDGYTQHPSCPPAVRRGYLMLTDLISRYASTVMPVQNQGAGTAGGAAAAAAPNAAGAGAARR</sequence>
<dbReference type="FunCoup" id="A0A316YV63">
    <property type="interactions" value="133"/>
</dbReference>